<dbReference type="EMBL" id="JAINUG010000246">
    <property type="protein sequence ID" value="KAJ8385582.1"/>
    <property type="molecule type" value="Genomic_DNA"/>
</dbReference>
<protein>
    <submittedName>
        <fullName evidence="2">Uncharacterized protein</fullName>
    </submittedName>
</protein>
<evidence type="ECO:0000313" key="3">
    <source>
        <dbReference type="Proteomes" id="UP001221898"/>
    </source>
</evidence>
<comment type="caution">
    <text evidence="2">The sequence shown here is derived from an EMBL/GenBank/DDBJ whole genome shotgun (WGS) entry which is preliminary data.</text>
</comment>
<name>A0AAD7RKI7_9TELE</name>
<dbReference type="InterPro" id="IPR042337">
    <property type="entry name" value="GSE1"/>
</dbReference>
<keyword evidence="3" id="KW-1185">Reference proteome</keyword>
<proteinExistence type="predicted"/>
<dbReference type="AlphaFoldDB" id="A0AAD7RKI7"/>
<accession>A0AAD7RKI7</accession>
<dbReference type="PANTHER" id="PTHR17608">
    <property type="entry name" value="GENETIC SUPPRESSOR ELEMENT 1"/>
    <property type="match status" value="1"/>
</dbReference>
<keyword evidence="1" id="KW-0175">Coiled coil</keyword>
<evidence type="ECO:0000313" key="2">
    <source>
        <dbReference type="EMBL" id="KAJ8385582.1"/>
    </source>
</evidence>
<organism evidence="2 3">
    <name type="scientific">Aldrovandia affinis</name>
    <dbReference type="NCBI Taxonomy" id="143900"/>
    <lineage>
        <taxon>Eukaryota</taxon>
        <taxon>Metazoa</taxon>
        <taxon>Chordata</taxon>
        <taxon>Craniata</taxon>
        <taxon>Vertebrata</taxon>
        <taxon>Euteleostomi</taxon>
        <taxon>Actinopterygii</taxon>
        <taxon>Neopterygii</taxon>
        <taxon>Teleostei</taxon>
        <taxon>Notacanthiformes</taxon>
        <taxon>Halosauridae</taxon>
        <taxon>Aldrovandia</taxon>
    </lineage>
</organism>
<evidence type="ECO:0000256" key="1">
    <source>
        <dbReference type="SAM" id="Coils"/>
    </source>
</evidence>
<feature type="coiled-coil region" evidence="1">
    <location>
        <begin position="95"/>
        <end position="154"/>
    </location>
</feature>
<gene>
    <name evidence="2" type="ORF">AAFF_G00184440</name>
</gene>
<dbReference type="PANTHER" id="PTHR17608:SF4">
    <property type="entry name" value="GENETIC SUPPRESSOR ELEMENT 1"/>
    <property type="match status" value="1"/>
</dbReference>
<sequence length="174" mass="19798">MKSYDNGSPQKARKYTLPRNGALFLEGSKAYLIEPQDCPQILDFNEESILSSQSCTDERKEGLLDLSISSPFEEAKCKGMSSGGEVVLQPQWHSIEAIQETYRDYMEEREVEEKVLQEQLRSSKEKNKQLILTVESLGTQLQDLEASKEILGREQRCQEAVLACLRKCFLLQSS</sequence>
<dbReference type="Proteomes" id="UP001221898">
    <property type="component" value="Unassembled WGS sequence"/>
</dbReference>
<reference evidence="2" key="1">
    <citation type="journal article" date="2023" name="Science">
        <title>Genome structures resolve the early diversification of teleost fishes.</title>
        <authorList>
            <person name="Parey E."/>
            <person name="Louis A."/>
            <person name="Montfort J."/>
            <person name="Bouchez O."/>
            <person name="Roques C."/>
            <person name="Iampietro C."/>
            <person name="Lluch J."/>
            <person name="Castinel A."/>
            <person name="Donnadieu C."/>
            <person name="Desvignes T."/>
            <person name="Floi Bucao C."/>
            <person name="Jouanno E."/>
            <person name="Wen M."/>
            <person name="Mejri S."/>
            <person name="Dirks R."/>
            <person name="Jansen H."/>
            <person name="Henkel C."/>
            <person name="Chen W.J."/>
            <person name="Zahm M."/>
            <person name="Cabau C."/>
            <person name="Klopp C."/>
            <person name="Thompson A.W."/>
            <person name="Robinson-Rechavi M."/>
            <person name="Braasch I."/>
            <person name="Lecointre G."/>
            <person name="Bobe J."/>
            <person name="Postlethwait J.H."/>
            <person name="Berthelot C."/>
            <person name="Roest Crollius H."/>
            <person name="Guiguen Y."/>
        </authorList>
    </citation>
    <scope>NUCLEOTIDE SEQUENCE</scope>
    <source>
        <strain evidence="2">NC1722</strain>
    </source>
</reference>